<dbReference type="RefSeq" id="WP_214094294.1">
    <property type="nucleotide sequence ID" value="NZ_JAHCLR010000043.1"/>
</dbReference>
<evidence type="ECO:0000313" key="1">
    <source>
        <dbReference type="EMBL" id="MBS9535440.1"/>
    </source>
</evidence>
<dbReference type="Proteomes" id="UP001519535">
    <property type="component" value="Unassembled WGS sequence"/>
</dbReference>
<name>A0ABS5RMB1_9MYCO</name>
<evidence type="ECO:0000313" key="2">
    <source>
        <dbReference type="Proteomes" id="UP001519535"/>
    </source>
</evidence>
<comment type="caution">
    <text evidence="1">The sequence shown here is derived from an EMBL/GenBank/DDBJ whole genome shotgun (WGS) entry which is preliminary data.</text>
</comment>
<reference evidence="1 2" key="1">
    <citation type="submission" date="2021-05" db="EMBL/GenBank/DDBJ databases">
        <title>Mycobacterium acidophilum sp. nov., an extremely acid-tolerant member of the genus Mycobacterium.</title>
        <authorList>
            <person name="Xia J."/>
        </authorList>
    </citation>
    <scope>NUCLEOTIDE SEQUENCE [LARGE SCALE GENOMIC DNA]</scope>
    <source>
        <strain evidence="1 2">M1</strain>
    </source>
</reference>
<keyword evidence="2" id="KW-1185">Reference proteome</keyword>
<accession>A0ABS5RMB1</accession>
<protein>
    <submittedName>
        <fullName evidence="1">Uncharacterized protein</fullName>
    </submittedName>
</protein>
<sequence length="63" mass="6780">MSVERIPAEQLRPGQQFKTPDGLIASVDRVCVEGPANEVVVEYRSPSVTGSEVYPPGTLIPLV</sequence>
<gene>
    <name evidence="1" type="ORF">KIH27_17790</name>
</gene>
<organism evidence="1 2">
    <name type="scientific">Mycolicibacter acidiphilus</name>
    <dbReference type="NCBI Taxonomy" id="2835306"/>
    <lineage>
        <taxon>Bacteria</taxon>
        <taxon>Bacillati</taxon>
        <taxon>Actinomycetota</taxon>
        <taxon>Actinomycetes</taxon>
        <taxon>Mycobacteriales</taxon>
        <taxon>Mycobacteriaceae</taxon>
        <taxon>Mycolicibacter</taxon>
    </lineage>
</organism>
<proteinExistence type="predicted"/>
<dbReference type="EMBL" id="JAHCLR010000043">
    <property type="protein sequence ID" value="MBS9535440.1"/>
    <property type="molecule type" value="Genomic_DNA"/>
</dbReference>